<dbReference type="InterPro" id="IPR036388">
    <property type="entry name" value="WH-like_DNA-bd_sf"/>
</dbReference>
<protein>
    <submittedName>
        <fullName evidence="2">Uncharacterized protein</fullName>
    </submittedName>
</protein>
<organism evidence="2 3">
    <name type="scientific">Paramagnetospirillum kuznetsovii</name>
    <dbReference type="NCBI Taxonomy" id="2053833"/>
    <lineage>
        <taxon>Bacteria</taxon>
        <taxon>Pseudomonadati</taxon>
        <taxon>Pseudomonadota</taxon>
        <taxon>Alphaproteobacteria</taxon>
        <taxon>Rhodospirillales</taxon>
        <taxon>Magnetospirillaceae</taxon>
        <taxon>Paramagnetospirillum</taxon>
    </lineage>
</organism>
<dbReference type="Gene3D" id="1.10.10.10">
    <property type="entry name" value="Winged helix-like DNA-binding domain superfamily/Winged helix DNA-binding domain"/>
    <property type="match status" value="1"/>
</dbReference>
<sequence>MFADHTLTPKEAVRLCALGTIASRPMRYSELAGSVRHFTSRIMGPSLDLMGTSIELLRYEGLVEAIAGKGMEDDAQLTISAAGRRELHSLLTARLRPASDLSKLVMALKIRFLDLLEPAERREQIDLLMSGVESELARLMDLRDANAQEDGQNGALASWLDHDISLLQSRLDWLEAFCAKL</sequence>
<dbReference type="InterPro" id="IPR029434">
    <property type="entry name" value="Put_trans_reg"/>
</dbReference>
<dbReference type="RefSeq" id="WP_112143602.1">
    <property type="nucleotide sequence ID" value="NZ_PGTO01000004.1"/>
</dbReference>
<dbReference type="Gene3D" id="1.20.1280.20">
    <property type="entry name" value="HscB, C-terminal domain"/>
    <property type="match status" value="1"/>
</dbReference>
<evidence type="ECO:0000313" key="3">
    <source>
        <dbReference type="Proteomes" id="UP000251075"/>
    </source>
</evidence>
<dbReference type="SUPFAM" id="SSF46785">
    <property type="entry name" value="Winged helix' DNA-binding domain"/>
    <property type="match status" value="1"/>
</dbReference>
<gene>
    <name evidence="2" type="ORF">CU669_06685</name>
</gene>
<dbReference type="OrthoDB" id="7348141at2"/>
<dbReference type="GO" id="GO:0051259">
    <property type="term" value="P:protein complex oligomerization"/>
    <property type="evidence" value="ECO:0007669"/>
    <property type="project" value="InterPro"/>
</dbReference>
<reference evidence="2 3" key="1">
    <citation type="submission" date="2017-11" db="EMBL/GenBank/DDBJ databases">
        <title>Draft genome sequence of magnetotactic bacterium Magnetospirillum kuznetsovii LBB-42.</title>
        <authorList>
            <person name="Grouzdev D.S."/>
            <person name="Rysina M.S."/>
            <person name="Baslerov R.V."/>
            <person name="Koziaeva V."/>
        </authorList>
    </citation>
    <scope>NUCLEOTIDE SEQUENCE [LARGE SCALE GENOMIC DNA]</scope>
    <source>
        <strain evidence="2 3">LBB-42</strain>
    </source>
</reference>
<dbReference type="EMBL" id="PGTO01000004">
    <property type="protein sequence ID" value="RAU22694.1"/>
    <property type="molecule type" value="Genomic_DNA"/>
</dbReference>
<accession>A0A364P046</accession>
<dbReference type="InterPro" id="IPR036386">
    <property type="entry name" value="HscB_C_sf"/>
</dbReference>
<keyword evidence="3" id="KW-1185">Reference proteome</keyword>
<keyword evidence="1" id="KW-0143">Chaperone</keyword>
<name>A0A364P046_9PROT</name>
<comment type="caution">
    <text evidence="2">The sequence shown here is derived from an EMBL/GenBank/DDBJ whole genome shotgun (WGS) entry which is preliminary data.</text>
</comment>
<dbReference type="Proteomes" id="UP000251075">
    <property type="component" value="Unassembled WGS sequence"/>
</dbReference>
<evidence type="ECO:0000313" key="2">
    <source>
        <dbReference type="EMBL" id="RAU22694.1"/>
    </source>
</evidence>
<proteinExistence type="predicted"/>
<dbReference type="InterPro" id="IPR036390">
    <property type="entry name" value="WH_DNA-bd_sf"/>
</dbReference>
<dbReference type="Pfam" id="PF14557">
    <property type="entry name" value="AphA_like"/>
    <property type="match status" value="1"/>
</dbReference>
<evidence type="ECO:0000256" key="1">
    <source>
        <dbReference type="ARBA" id="ARBA00023186"/>
    </source>
</evidence>
<dbReference type="AlphaFoldDB" id="A0A364P046"/>